<gene>
    <name evidence="4" type="ORF">H8698_05355</name>
</gene>
<dbReference type="AlphaFoldDB" id="A0A926DK38"/>
<sequence length="406" mass="44791">MERNSARAELKRQNTIKRIVLACSVVIVVVLAGIGTTKLTHHFDNGSAQVSQTVKTNKKKQQTNELSLVMVGDNLIHMPLISDAQEENGSLNFGGLYAEMASYFQAADLSVIVQETILGGKSLGYSGYPLFNSPQEVGDAVANAGFDIVLSATNHALDKGEKGIVNTLEFWKKHPGVTVLGLNQSQEDYDAVKYIEKNGIKLAVLNYTDSTNGISPPKSKEYLVNKVNRDKIEKDLHTAEENADFTVVFMHWGTEYRFSADDGQKDLAHFMTERGADLIMGSHPHVVEPAEWIETENGGKALVFYSLGNYVSRQKEAANLVGAMGKVKICSNEERGTYIDSASVMPTVTHYNANSREFRVYPLKDYTDELAEKHGVAQYDGKVSVDRFKKVFDDVFGDCTAVTVEN</sequence>
<evidence type="ECO:0000256" key="2">
    <source>
        <dbReference type="SAM" id="Phobius"/>
    </source>
</evidence>
<evidence type="ECO:0000256" key="1">
    <source>
        <dbReference type="ARBA" id="ARBA00005662"/>
    </source>
</evidence>
<organism evidence="4 5">
    <name type="scientific">Congzhengia minquanensis</name>
    <dbReference type="NCBI Taxonomy" id="2763657"/>
    <lineage>
        <taxon>Bacteria</taxon>
        <taxon>Bacillati</taxon>
        <taxon>Bacillota</taxon>
        <taxon>Clostridia</taxon>
        <taxon>Eubacteriales</taxon>
        <taxon>Oscillospiraceae</taxon>
        <taxon>Congzhengia</taxon>
    </lineage>
</organism>
<keyword evidence="2" id="KW-0812">Transmembrane</keyword>
<dbReference type="InterPro" id="IPR052169">
    <property type="entry name" value="CW_Biosynth-Accessory"/>
</dbReference>
<keyword evidence="2" id="KW-1133">Transmembrane helix</keyword>
<dbReference type="Proteomes" id="UP000611762">
    <property type="component" value="Unassembled WGS sequence"/>
</dbReference>
<dbReference type="Pfam" id="PF09587">
    <property type="entry name" value="PGA_cap"/>
    <property type="match status" value="1"/>
</dbReference>
<protein>
    <submittedName>
        <fullName evidence="4">CapA family protein</fullName>
    </submittedName>
</protein>
<dbReference type="CDD" id="cd07381">
    <property type="entry name" value="MPP_CapA"/>
    <property type="match status" value="1"/>
</dbReference>
<evidence type="ECO:0000259" key="3">
    <source>
        <dbReference type="SMART" id="SM00854"/>
    </source>
</evidence>
<dbReference type="InterPro" id="IPR029052">
    <property type="entry name" value="Metallo-depent_PP-like"/>
</dbReference>
<dbReference type="EMBL" id="JACRSU010000002">
    <property type="protein sequence ID" value="MBC8540398.1"/>
    <property type="molecule type" value="Genomic_DNA"/>
</dbReference>
<dbReference type="InterPro" id="IPR019079">
    <property type="entry name" value="Capsule_synth_CapA"/>
</dbReference>
<reference evidence="4" key="1">
    <citation type="submission" date="2020-08" db="EMBL/GenBank/DDBJ databases">
        <title>Genome public.</title>
        <authorList>
            <person name="Liu C."/>
            <person name="Sun Q."/>
        </authorList>
    </citation>
    <scope>NUCLEOTIDE SEQUENCE</scope>
    <source>
        <strain evidence="4">H8</strain>
    </source>
</reference>
<comment type="caution">
    <text evidence="4">The sequence shown here is derived from an EMBL/GenBank/DDBJ whole genome shotgun (WGS) entry which is preliminary data.</text>
</comment>
<proteinExistence type="inferred from homology"/>
<dbReference type="Gene3D" id="3.60.21.10">
    <property type="match status" value="1"/>
</dbReference>
<dbReference type="PANTHER" id="PTHR33393:SF12">
    <property type="entry name" value="CAPSULE BIOSYNTHESIS PROTEIN CAPA"/>
    <property type="match status" value="1"/>
</dbReference>
<feature type="domain" description="Capsule synthesis protein CapA" evidence="3">
    <location>
        <begin position="67"/>
        <end position="314"/>
    </location>
</feature>
<dbReference type="PANTHER" id="PTHR33393">
    <property type="entry name" value="POLYGLUTAMINE SYNTHESIS ACCESSORY PROTEIN RV0574C-RELATED"/>
    <property type="match status" value="1"/>
</dbReference>
<accession>A0A926DK38</accession>
<dbReference type="SMART" id="SM00854">
    <property type="entry name" value="PGA_cap"/>
    <property type="match status" value="1"/>
</dbReference>
<dbReference type="RefSeq" id="WP_249311574.1">
    <property type="nucleotide sequence ID" value="NZ_JACRSU010000002.1"/>
</dbReference>
<dbReference type="SUPFAM" id="SSF56300">
    <property type="entry name" value="Metallo-dependent phosphatases"/>
    <property type="match status" value="1"/>
</dbReference>
<evidence type="ECO:0000313" key="4">
    <source>
        <dbReference type="EMBL" id="MBC8540398.1"/>
    </source>
</evidence>
<comment type="similarity">
    <text evidence="1">Belongs to the CapA family.</text>
</comment>
<evidence type="ECO:0000313" key="5">
    <source>
        <dbReference type="Proteomes" id="UP000611762"/>
    </source>
</evidence>
<keyword evidence="5" id="KW-1185">Reference proteome</keyword>
<keyword evidence="2" id="KW-0472">Membrane</keyword>
<name>A0A926DK38_9FIRM</name>
<feature type="transmembrane region" description="Helical" evidence="2">
    <location>
        <begin position="20"/>
        <end position="39"/>
    </location>
</feature>